<evidence type="ECO:0000256" key="5">
    <source>
        <dbReference type="ARBA" id="ARBA00023065"/>
    </source>
</evidence>
<dbReference type="GO" id="GO:0034707">
    <property type="term" value="C:chloride channel complex"/>
    <property type="evidence" value="ECO:0007669"/>
    <property type="project" value="UniProtKB-KW"/>
</dbReference>
<keyword evidence="3 10" id="KW-0812">Transmembrane</keyword>
<sequence>MLSKPNLPRWMRLWQLRAGRRARSEVVDIRRRVAMVGGALLLGFVALVFAAAGDKVQRLIFQISAVAWWLPLLITPSVFALIVWLTNRYVPDARGSGIPQIIAAGRYPDQAADGPLVSLKTAFAKLALTLTTLAAGGSVGREGPTVQVSAAIMVAMHRLLKVRISAGVFIAGGAAGVAAAFNTPLAGIAFAIEELASAYEQRVAVLTMGAVMIAGLVSLSVAGDYVYFGAMRETLPVADVLLIAPIAGIGGGLAGGLFARIVLAASDRSAGWARKAAARPILFAAVCGLVVAGVSIATGGATWGTGYDVTKFLVEGNHGKLWFFPAKFVTALASTLSGAPGGIFAPSLAVGAGFGNLLTPAFPDSPTGAVVMMGMVAYFVGVVRAPLTAVIILIEATAARGVILSLFATALIADWTSAQVCPTRLYHGLSKRMMPTKQKATAAPSEG</sequence>
<dbReference type="Proteomes" id="UP000076234">
    <property type="component" value="Chromosome"/>
</dbReference>
<dbReference type="InterPro" id="IPR014743">
    <property type="entry name" value="Cl-channel_core"/>
</dbReference>
<keyword evidence="6 10" id="KW-0472">Membrane</keyword>
<reference evidence="11 12" key="2">
    <citation type="journal article" date="2016" name="Genome Announc.">
        <title>Complete Genome Sequence of Sphingopyxis terrae Strain 203-1 (NBRC 111660), a Polyethylene Glycol Degrader.</title>
        <authorList>
            <person name="Ohtsubo Y."/>
            <person name="Nonoyama S."/>
            <person name="Nagata Y."/>
            <person name="Numata M."/>
            <person name="Tsuchikane K."/>
            <person name="Hosoyama A."/>
            <person name="Yamazoe A."/>
            <person name="Tsuda M."/>
            <person name="Fujita N."/>
            <person name="Kawai F."/>
        </authorList>
    </citation>
    <scope>NUCLEOTIDE SEQUENCE [LARGE SCALE GENOMIC DNA]</scope>
    <source>
        <strain evidence="11 12">203-1</strain>
    </source>
</reference>
<keyword evidence="5" id="KW-0406">Ion transport</keyword>
<feature type="transmembrane region" description="Helical" evidence="10">
    <location>
        <begin position="204"/>
        <end position="228"/>
    </location>
</feature>
<feature type="transmembrane region" description="Helical" evidence="10">
    <location>
        <begin position="240"/>
        <end position="261"/>
    </location>
</feature>
<dbReference type="RefSeq" id="WP_062902433.1">
    <property type="nucleotide sequence ID" value="NZ_CP013342.1"/>
</dbReference>
<dbReference type="Gene3D" id="1.10.3080.10">
    <property type="entry name" value="Clc chloride channel"/>
    <property type="match status" value="1"/>
</dbReference>
<dbReference type="KEGG" id="ster:AOA14_15440"/>
<evidence type="ECO:0000256" key="10">
    <source>
        <dbReference type="SAM" id="Phobius"/>
    </source>
</evidence>
<evidence type="ECO:0000313" key="11">
    <source>
        <dbReference type="EMBL" id="AMU96001.1"/>
    </source>
</evidence>
<comment type="subcellular location">
    <subcellularLocation>
        <location evidence="1">Membrane</location>
        <topology evidence="1">Multi-pass membrane protein</topology>
    </subcellularLocation>
</comment>
<dbReference type="PANTHER" id="PTHR43427">
    <property type="entry name" value="CHLORIDE CHANNEL PROTEIN CLC-E"/>
    <property type="match status" value="1"/>
</dbReference>
<dbReference type="Pfam" id="PF00654">
    <property type="entry name" value="Voltage_CLC"/>
    <property type="match status" value="1"/>
</dbReference>
<dbReference type="AlphaFoldDB" id="A0A142W1W2"/>
<reference evidence="12" key="1">
    <citation type="submission" date="2015-11" db="EMBL/GenBank/DDBJ databases">
        <title>Complete genome sequence of a polyethylene glycol-degrading strain Sphingopyxis terrae strain 203-1 (NBRC 15098).</title>
        <authorList>
            <person name="Yoshiyuki O."/>
            <person name="Shouta N."/>
            <person name="Nagata Y."/>
            <person name="Numata M."/>
            <person name="Tsuchikane K."/>
            <person name="Hosoyama A."/>
            <person name="Yamazoe A."/>
            <person name="Tsuda M."/>
            <person name="Fujita N."/>
            <person name="Kawai F."/>
        </authorList>
    </citation>
    <scope>NUCLEOTIDE SEQUENCE [LARGE SCALE GENOMIC DNA]</scope>
    <source>
        <strain evidence="12">203-1</strain>
    </source>
</reference>
<gene>
    <name evidence="11" type="ORF">AOA14_15440</name>
</gene>
<evidence type="ECO:0000256" key="7">
    <source>
        <dbReference type="ARBA" id="ARBA00023173"/>
    </source>
</evidence>
<feature type="transmembrane region" description="Helical" evidence="10">
    <location>
        <begin position="369"/>
        <end position="394"/>
    </location>
</feature>
<accession>A0A142W1W2</accession>
<feature type="transmembrane region" description="Helical" evidence="10">
    <location>
        <begin position="281"/>
        <end position="307"/>
    </location>
</feature>
<protein>
    <submittedName>
        <fullName evidence="11">Chloride channel protein</fullName>
    </submittedName>
</protein>
<dbReference type="InterPro" id="IPR001807">
    <property type="entry name" value="ClC"/>
</dbReference>
<name>A0A142W1W2_9SPHN</name>
<evidence type="ECO:0000256" key="9">
    <source>
        <dbReference type="ARBA" id="ARBA00023303"/>
    </source>
</evidence>
<feature type="transmembrane region" description="Helical" evidence="10">
    <location>
        <begin position="166"/>
        <end position="192"/>
    </location>
</feature>
<dbReference type="SUPFAM" id="SSF81340">
    <property type="entry name" value="Clc chloride channel"/>
    <property type="match status" value="1"/>
</dbReference>
<evidence type="ECO:0000256" key="8">
    <source>
        <dbReference type="ARBA" id="ARBA00023214"/>
    </source>
</evidence>
<dbReference type="CDD" id="cd01034">
    <property type="entry name" value="EriC_like"/>
    <property type="match status" value="1"/>
</dbReference>
<organism evidence="11 12">
    <name type="scientific">Sphingopyxis terrae subsp. terrae NBRC 15098</name>
    <dbReference type="NCBI Taxonomy" id="1219058"/>
    <lineage>
        <taxon>Bacteria</taxon>
        <taxon>Pseudomonadati</taxon>
        <taxon>Pseudomonadota</taxon>
        <taxon>Alphaproteobacteria</taxon>
        <taxon>Sphingomonadales</taxon>
        <taxon>Sphingomonadaceae</taxon>
        <taxon>Sphingopyxis</taxon>
    </lineage>
</organism>
<evidence type="ECO:0000256" key="3">
    <source>
        <dbReference type="ARBA" id="ARBA00022692"/>
    </source>
</evidence>
<dbReference type="EMBL" id="CP013342">
    <property type="protein sequence ID" value="AMU96001.1"/>
    <property type="molecule type" value="Genomic_DNA"/>
</dbReference>
<keyword evidence="4 10" id="KW-1133">Transmembrane helix</keyword>
<keyword evidence="9" id="KW-0407">Ion channel</keyword>
<dbReference type="PANTHER" id="PTHR43427:SF6">
    <property type="entry name" value="CHLORIDE CHANNEL PROTEIN CLC-E"/>
    <property type="match status" value="1"/>
</dbReference>
<dbReference type="GO" id="GO:0005254">
    <property type="term" value="F:chloride channel activity"/>
    <property type="evidence" value="ECO:0007669"/>
    <property type="project" value="UniProtKB-KW"/>
</dbReference>
<evidence type="ECO:0000256" key="4">
    <source>
        <dbReference type="ARBA" id="ARBA00022989"/>
    </source>
</evidence>
<dbReference type="PRINTS" id="PR00762">
    <property type="entry name" value="CLCHANNEL"/>
</dbReference>
<keyword evidence="2" id="KW-0813">Transport</keyword>
<feature type="transmembrane region" description="Helical" evidence="10">
    <location>
        <begin position="328"/>
        <end position="349"/>
    </location>
</feature>
<evidence type="ECO:0000256" key="1">
    <source>
        <dbReference type="ARBA" id="ARBA00004141"/>
    </source>
</evidence>
<proteinExistence type="predicted"/>
<keyword evidence="8" id="KW-0868">Chloride</keyword>
<dbReference type="InterPro" id="IPR050368">
    <property type="entry name" value="ClC-type_chloride_channel"/>
</dbReference>
<evidence type="ECO:0000313" key="12">
    <source>
        <dbReference type="Proteomes" id="UP000076234"/>
    </source>
</evidence>
<feature type="transmembrane region" description="Helical" evidence="10">
    <location>
        <begin position="66"/>
        <end position="85"/>
    </location>
</feature>
<evidence type="ECO:0000256" key="2">
    <source>
        <dbReference type="ARBA" id="ARBA00022448"/>
    </source>
</evidence>
<dbReference type="STRING" id="1219058.AOA14_15440"/>
<evidence type="ECO:0000256" key="6">
    <source>
        <dbReference type="ARBA" id="ARBA00023136"/>
    </source>
</evidence>
<keyword evidence="7" id="KW-0869">Chloride channel</keyword>